<evidence type="ECO:0000256" key="1">
    <source>
        <dbReference type="ARBA" id="ARBA00004325"/>
    </source>
</evidence>
<evidence type="ECO:0000256" key="3">
    <source>
        <dbReference type="ARBA" id="ARBA00022692"/>
    </source>
</evidence>
<dbReference type="Proteomes" id="UP001274896">
    <property type="component" value="Unassembled WGS sequence"/>
</dbReference>
<evidence type="ECO:0000256" key="5">
    <source>
        <dbReference type="ARBA" id="ARBA00023128"/>
    </source>
</evidence>
<reference evidence="8" key="1">
    <citation type="submission" date="2023-06" db="EMBL/GenBank/DDBJ databases">
        <title>Male Hemibagrus guttatus genome.</title>
        <authorList>
            <person name="Bian C."/>
        </authorList>
    </citation>
    <scope>NUCLEOTIDE SEQUENCE</scope>
    <source>
        <strain evidence="8">Male_cb2023</strain>
        <tissue evidence="8">Muscle</tissue>
    </source>
</reference>
<dbReference type="InterPro" id="IPR019166">
    <property type="entry name" value="MIC26/MIC27"/>
</dbReference>
<name>A0AAE0UKC2_9TELE</name>
<keyword evidence="5 7" id="KW-0496">Mitochondrion</keyword>
<comment type="similarity">
    <text evidence="2">Belongs to the apolipoprotein O/MICOS complex subunit Mic27 family.</text>
</comment>
<evidence type="ECO:0000256" key="7">
    <source>
        <dbReference type="RuleBase" id="RU363021"/>
    </source>
</evidence>
<evidence type="ECO:0000256" key="2">
    <source>
        <dbReference type="ARBA" id="ARBA00010904"/>
    </source>
</evidence>
<accession>A0AAE0UKC2</accession>
<feature type="non-terminal residue" evidence="8">
    <location>
        <position position="1"/>
    </location>
</feature>
<dbReference type="EMBL" id="JAUCMX010000027">
    <property type="protein sequence ID" value="KAK3509370.1"/>
    <property type="molecule type" value="Genomic_DNA"/>
</dbReference>
<organism evidence="8 9">
    <name type="scientific">Hemibagrus guttatus</name>
    <dbReference type="NCBI Taxonomy" id="175788"/>
    <lineage>
        <taxon>Eukaryota</taxon>
        <taxon>Metazoa</taxon>
        <taxon>Chordata</taxon>
        <taxon>Craniata</taxon>
        <taxon>Vertebrata</taxon>
        <taxon>Euteleostomi</taxon>
        <taxon>Actinopterygii</taxon>
        <taxon>Neopterygii</taxon>
        <taxon>Teleostei</taxon>
        <taxon>Ostariophysi</taxon>
        <taxon>Siluriformes</taxon>
        <taxon>Bagridae</taxon>
        <taxon>Hemibagrus</taxon>
    </lineage>
</organism>
<gene>
    <name evidence="8" type="ORF">QTP70_030384</name>
</gene>
<protein>
    <recommendedName>
        <fullName evidence="7">MICOS complex subunit</fullName>
    </recommendedName>
</protein>
<keyword evidence="3" id="KW-0812">Transmembrane</keyword>
<keyword evidence="7" id="KW-0999">Mitochondrion inner membrane</keyword>
<evidence type="ECO:0000256" key="4">
    <source>
        <dbReference type="ARBA" id="ARBA00022989"/>
    </source>
</evidence>
<sequence length="331" mass="36712">LVNCKLLNSVQFLVWPLDGDEALGRSRSHRGTAARKRQYMYKFGGAAGFSAALAAMTSSSEPEKPKEEISIDELSLYTTPQQIFHYVESEKGTMEQNMATLRKMAEPYITWCQGACGVVKPKVDRTVQFGQDSYEYLRNPPKEFYPRAGVIGFAGILGLFLARGSRMKRLIYPTGLMAVGASMYYPQEAATIAKSTGDAVYDFTLQAYVTLEKLVTGKSAVKLEDKESALMEICFTLNTPALIKFYCGDPHHLNLSSDPMIQFPPPRSFPMMLTFILVLLVDLEQPPALLQREITGAAAFIELDGCFVPLRDDELQTAAATLYCHLGEKPT</sequence>
<dbReference type="Pfam" id="PF09769">
    <property type="entry name" value="ApoO"/>
    <property type="match status" value="1"/>
</dbReference>
<dbReference type="GO" id="GO:0042407">
    <property type="term" value="P:cristae formation"/>
    <property type="evidence" value="ECO:0007669"/>
    <property type="project" value="InterPro"/>
</dbReference>
<feature type="non-terminal residue" evidence="8">
    <location>
        <position position="331"/>
    </location>
</feature>
<dbReference type="GO" id="GO:0061617">
    <property type="term" value="C:MICOS complex"/>
    <property type="evidence" value="ECO:0007669"/>
    <property type="project" value="UniProtKB-UniRule"/>
</dbReference>
<keyword evidence="9" id="KW-1185">Reference proteome</keyword>
<keyword evidence="4" id="KW-1133">Transmembrane helix</keyword>
<proteinExistence type="inferred from homology"/>
<comment type="subunit">
    <text evidence="7">Component of the mitochondrial contact site and cristae organizing system (MICOS) complex.</text>
</comment>
<comment type="caution">
    <text evidence="8">The sequence shown here is derived from an EMBL/GenBank/DDBJ whole genome shotgun (WGS) entry which is preliminary data.</text>
</comment>
<evidence type="ECO:0000313" key="9">
    <source>
        <dbReference type="Proteomes" id="UP001274896"/>
    </source>
</evidence>
<comment type="function">
    <text evidence="7">Component of the MICOS complex, a large protein complex of the mitochondrial inner membrane that plays crucial roles in the maintenance of crista junctions, inner membrane architecture, and formation of contact sites to the outer membrane.</text>
</comment>
<comment type="subcellular location">
    <subcellularLocation>
        <location evidence="7">Mitochondrion inner membrane</location>
    </subcellularLocation>
    <subcellularLocation>
        <location evidence="1">Mitochondrion membrane</location>
    </subcellularLocation>
</comment>
<dbReference type="PANTHER" id="PTHR14564">
    <property type="entry name" value="MICOS COMPLEX SUBUNIT MIC26 / MIC27 FAMILY MEMBER"/>
    <property type="match status" value="1"/>
</dbReference>
<dbReference type="AlphaFoldDB" id="A0AAE0UKC2"/>
<evidence type="ECO:0000256" key="6">
    <source>
        <dbReference type="ARBA" id="ARBA00023136"/>
    </source>
</evidence>
<dbReference type="InterPro" id="IPR033182">
    <property type="entry name" value="MIC26/MIC27_animal"/>
</dbReference>
<evidence type="ECO:0000313" key="8">
    <source>
        <dbReference type="EMBL" id="KAK3509370.1"/>
    </source>
</evidence>
<keyword evidence="6" id="KW-0472">Membrane</keyword>